<evidence type="ECO:0000313" key="2">
    <source>
        <dbReference type="EMBL" id="RRT66555.1"/>
    </source>
</evidence>
<dbReference type="AlphaFoldDB" id="A0A426ZRN7"/>
<comment type="caution">
    <text evidence="2">The sequence shown here is derived from an EMBL/GenBank/DDBJ whole genome shotgun (WGS) entry which is preliminary data.</text>
</comment>
<dbReference type="Proteomes" id="UP000287651">
    <property type="component" value="Unassembled WGS sequence"/>
</dbReference>
<evidence type="ECO:0000313" key="3">
    <source>
        <dbReference type="Proteomes" id="UP000287651"/>
    </source>
</evidence>
<organism evidence="2 3">
    <name type="scientific">Ensete ventricosum</name>
    <name type="common">Abyssinian banana</name>
    <name type="synonym">Musa ensete</name>
    <dbReference type="NCBI Taxonomy" id="4639"/>
    <lineage>
        <taxon>Eukaryota</taxon>
        <taxon>Viridiplantae</taxon>
        <taxon>Streptophyta</taxon>
        <taxon>Embryophyta</taxon>
        <taxon>Tracheophyta</taxon>
        <taxon>Spermatophyta</taxon>
        <taxon>Magnoliopsida</taxon>
        <taxon>Liliopsida</taxon>
        <taxon>Zingiberales</taxon>
        <taxon>Musaceae</taxon>
        <taxon>Ensete</taxon>
    </lineage>
</organism>
<proteinExistence type="predicted"/>
<name>A0A426ZRN7_ENSVE</name>
<dbReference type="EMBL" id="AMZH03005380">
    <property type="protein sequence ID" value="RRT66555.1"/>
    <property type="molecule type" value="Genomic_DNA"/>
</dbReference>
<protein>
    <submittedName>
        <fullName evidence="2">Uncharacterized protein</fullName>
    </submittedName>
</protein>
<sequence>MTGSMKLQPDDGPRYSLSIEPSSDNAMRSRRKFTRRFTKGIGKLAVNVKGDHRKEDQRTCRKITGVCGRSRLAVIKEDDSKRSLLAALGSERCMLQLKG</sequence>
<gene>
    <name evidence="2" type="ORF">B296_00014584</name>
</gene>
<evidence type="ECO:0000256" key="1">
    <source>
        <dbReference type="SAM" id="MobiDB-lite"/>
    </source>
</evidence>
<reference evidence="2 3" key="1">
    <citation type="journal article" date="2014" name="Agronomy (Basel)">
        <title>A Draft Genome Sequence for Ensete ventricosum, the Drought-Tolerant Tree Against Hunger.</title>
        <authorList>
            <person name="Harrison J."/>
            <person name="Moore K.A."/>
            <person name="Paszkiewicz K."/>
            <person name="Jones T."/>
            <person name="Grant M."/>
            <person name="Ambacheew D."/>
            <person name="Muzemil S."/>
            <person name="Studholme D.J."/>
        </authorList>
    </citation>
    <scope>NUCLEOTIDE SEQUENCE [LARGE SCALE GENOMIC DNA]</scope>
</reference>
<feature type="region of interest" description="Disordered" evidence="1">
    <location>
        <begin position="1"/>
        <end position="29"/>
    </location>
</feature>
<accession>A0A426ZRN7</accession>